<name>E3RKP1_PYRTT</name>
<keyword evidence="3" id="KW-1185">Reference proteome</keyword>
<dbReference type="KEGG" id="pte:PTT_08817"/>
<proteinExistence type="predicted"/>
<dbReference type="HOGENOM" id="CLU_044860_2_0_1"/>
<evidence type="ECO:0000256" key="1">
    <source>
        <dbReference type="SAM" id="MobiDB-lite"/>
    </source>
</evidence>
<organism evidence="3">
    <name type="scientific">Pyrenophora teres f. teres (strain 0-1)</name>
    <name type="common">Barley net blotch fungus</name>
    <name type="synonym">Drechslera teres f. teres</name>
    <dbReference type="NCBI Taxonomy" id="861557"/>
    <lineage>
        <taxon>Eukaryota</taxon>
        <taxon>Fungi</taxon>
        <taxon>Dikarya</taxon>
        <taxon>Ascomycota</taxon>
        <taxon>Pezizomycotina</taxon>
        <taxon>Dothideomycetes</taxon>
        <taxon>Pleosporomycetidae</taxon>
        <taxon>Pleosporales</taxon>
        <taxon>Pleosporineae</taxon>
        <taxon>Pleosporaceae</taxon>
        <taxon>Pyrenophora</taxon>
    </lineage>
</organism>
<protein>
    <submittedName>
        <fullName evidence="2">Uncharacterized protein</fullName>
    </submittedName>
</protein>
<evidence type="ECO:0000313" key="2">
    <source>
        <dbReference type="EMBL" id="EFQ93708.1"/>
    </source>
</evidence>
<feature type="region of interest" description="Disordered" evidence="1">
    <location>
        <begin position="321"/>
        <end position="370"/>
    </location>
</feature>
<dbReference type="OrthoDB" id="3485856at2759"/>
<dbReference type="AlphaFoldDB" id="E3RKP1"/>
<feature type="region of interest" description="Disordered" evidence="1">
    <location>
        <begin position="1"/>
        <end position="31"/>
    </location>
</feature>
<dbReference type="EMBL" id="GL533668">
    <property type="protein sequence ID" value="EFQ93708.1"/>
    <property type="molecule type" value="Genomic_DNA"/>
</dbReference>
<dbReference type="Proteomes" id="UP000001067">
    <property type="component" value="Unassembled WGS sequence"/>
</dbReference>
<evidence type="ECO:0000313" key="3">
    <source>
        <dbReference type="Proteomes" id="UP000001067"/>
    </source>
</evidence>
<sequence length="370" mass="42132">MSTSQADVAQHQHVTPPPSLTDQPLTPPLTDKKPFAGALHVIALFREIQQGRNTTRDTQIEFELAEGEYDHIERTLQQDHVLWGYVQDKIRYDYDEDQYRLVVRMPTETHELFIDAVEDDIRSQLKKIRNGSGKQAEFAQKVRPARSTEIRFDTSALSSKSKYEPDASFKHKDAQYPGVIIEVAYSQKKKRLVRLAENYLLDSDANVRVVVGLDIAYGKESRKATLSLWRPQLFDTPDGPELRVVDVVVDEAFRDDEGNPVDHPGIQLRLSDFTSKGLARKEIGDEDADICISGIQLCRYIDAAESNVRQALWTESLDNNVKKRKRSETPPEEIQSSDEAKYAKQEERAAKRTDCDTDYQDKSSTKSLSD</sequence>
<gene>
    <name evidence="2" type="ORF">PTT_08817</name>
</gene>
<dbReference type="eggNOG" id="ENOG502SN70">
    <property type="taxonomic scope" value="Eukaryota"/>
</dbReference>
<reference evidence="2 3" key="1">
    <citation type="journal article" date="2010" name="Genome Biol.">
        <title>A first genome assembly of the barley fungal pathogen Pyrenophora teres f. teres.</title>
        <authorList>
            <person name="Ellwood S.R."/>
            <person name="Liu Z."/>
            <person name="Syme R.A."/>
            <person name="Lai Z."/>
            <person name="Hane J.K."/>
            <person name="Keiper F."/>
            <person name="Moffat C.S."/>
            <person name="Oliver R.P."/>
            <person name="Friesen T.L."/>
        </authorList>
    </citation>
    <scope>NUCLEOTIDE SEQUENCE [LARGE SCALE GENOMIC DNA]</scope>
    <source>
        <strain evidence="2 3">0-1</strain>
    </source>
</reference>
<accession>E3RKP1</accession>
<feature type="compositionally biased region" description="Basic and acidic residues" evidence="1">
    <location>
        <begin position="338"/>
        <end position="370"/>
    </location>
</feature>